<evidence type="ECO:0000256" key="3">
    <source>
        <dbReference type="ARBA" id="ARBA00022801"/>
    </source>
</evidence>
<dbReference type="InterPro" id="IPR009003">
    <property type="entry name" value="Peptidase_S1_PA"/>
</dbReference>
<dbReference type="Pfam" id="PF02769">
    <property type="entry name" value="AIRS_C"/>
    <property type="match status" value="1"/>
</dbReference>
<reference evidence="6" key="2">
    <citation type="submission" date="2024-04" db="EMBL/GenBank/DDBJ databases">
        <authorList>
            <person name="Chen Y."/>
            <person name="Shah S."/>
            <person name="Dougan E. K."/>
            <person name="Thang M."/>
            <person name="Chan C."/>
        </authorList>
    </citation>
    <scope>NUCLEOTIDE SEQUENCE [LARGE SCALE GENOMIC DNA]</scope>
</reference>
<dbReference type="InterPro" id="IPR036034">
    <property type="entry name" value="PDZ_sf"/>
</dbReference>
<dbReference type="InterPro" id="IPR001940">
    <property type="entry name" value="Peptidase_S1C"/>
</dbReference>
<dbReference type="InterPro" id="IPR016188">
    <property type="entry name" value="PurM-like_N"/>
</dbReference>
<dbReference type="Pfam" id="PF02367">
    <property type="entry name" value="TsaE"/>
    <property type="match status" value="1"/>
</dbReference>
<dbReference type="Gene3D" id="3.40.50.300">
    <property type="entry name" value="P-loop containing nucleotide triphosphate hydrolases"/>
    <property type="match status" value="1"/>
</dbReference>
<dbReference type="PRINTS" id="PR00834">
    <property type="entry name" value="PROTEASES2C"/>
</dbReference>
<dbReference type="SUPFAM" id="SSF52540">
    <property type="entry name" value="P-loop containing nucleoside triphosphate hydrolases"/>
    <property type="match status" value="1"/>
</dbReference>
<dbReference type="SMART" id="SM00228">
    <property type="entry name" value="PDZ"/>
    <property type="match status" value="2"/>
</dbReference>
<dbReference type="SUPFAM" id="SSF55326">
    <property type="entry name" value="PurM N-terminal domain-like"/>
    <property type="match status" value="1"/>
</dbReference>
<dbReference type="InterPro" id="IPR036676">
    <property type="entry name" value="PurM-like_C_sf"/>
</dbReference>
<dbReference type="Proteomes" id="UP001152797">
    <property type="component" value="Unassembled WGS sequence"/>
</dbReference>
<proteinExistence type="inferred from homology"/>
<feature type="domain" description="PDZ" evidence="4">
    <location>
        <begin position="298"/>
        <end position="378"/>
    </location>
</feature>
<dbReference type="PANTHER" id="PTHR43343:SF3">
    <property type="entry name" value="PROTEASE DO-LIKE 8, CHLOROPLASTIC"/>
    <property type="match status" value="1"/>
</dbReference>
<dbReference type="PANTHER" id="PTHR43343">
    <property type="entry name" value="PEPTIDASE S12"/>
    <property type="match status" value="1"/>
</dbReference>
<dbReference type="InterPro" id="IPR027417">
    <property type="entry name" value="P-loop_NTPase"/>
</dbReference>
<keyword evidence="7" id="KW-0808">Transferase</keyword>
<evidence type="ECO:0000313" key="7">
    <source>
        <dbReference type="EMBL" id="CAL4758749.1"/>
    </source>
</evidence>
<evidence type="ECO:0000256" key="1">
    <source>
        <dbReference type="ARBA" id="ARBA00010541"/>
    </source>
</evidence>
<dbReference type="GO" id="GO:0009228">
    <property type="term" value="P:thiamine biosynthetic process"/>
    <property type="evidence" value="ECO:0007669"/>
    <property type="project" value="InterPro"/>
</dbReference>
<evidence type="ECO:0000313" key="6">
    <source>
        <dbReference type="EMBL" id="CAL1124812.1"/>
    </source>
</evidence>
<keyword evidence="8" id="KW-1185">Reference proteome</keyword>
<keyword evidence="7" id="KW-0418">Kinase</keyword>
<dbReference type="HAMAP" id="MF_02128">
    <property type="entry name" value="TMP_kinase"/>
    <property type="match status" value="1"/>
</dbReference>
<dbReference type="GO" id="GO:0009030">
    <property type="term" value="F:thiamine-phosphate kinase activity"/>
    <property type="evidence" value="ECO:0007669"/>
    <property type="project" value="InterPro"/>
</dbReference>
<protein>
    <submittedName>
        <fullName evidence="7">Thiamine-monophosphate kinase (TMP kinase) (Thiamine-phosphate kinase)</fullName>
    </submittedName>
</protein>
<sequence length="1007" mass="107821">MTAAWAVSNAACDDGPIYCACKFVLCHVLITSVQRTPAPSLSHRCASAVKMTPADCRTSSMVKTACSIAIFSGLLLGIALPVNGSELRKTAIVTAVQSARSSVVNIRGEKTVHAEGIGQAVEADRRVNGMGTGVVIDRRGYIITNHHVVDGVHEIQVTLDSGAQYTAQLISFDASTDLAVIKIDVARALPVITVGTSSDLMPGETVIAVGNAYGYEHTVTRGILSALKRTVQVGEGQQYDDLLQTDASINPGNSGGPLLNIDGEMIGINVAVRAGAQGIGFAIPVDKAMRVVAELMSTRQVNKTWHGVVGVDEYSPSQQGLAIKVCEQGSPANQASLQKGDIIVRVDGEEITRQLDFELALLAAESGEEVKLKVRRGGEQIEIPLVVRAVPKDQVEGDDPIWNTLGMELTSISPNDFRQYRSGYRGGLSVAAVRPNSPASRQGIRRGDVLVGMHVWETVTLDNVSWVLSRPDFDQLDPLKFYILRGRETLYGHMTGDCRENLLARSWRFSCIRDCQHAIGRAFFSRGRLQTAPIPNHNQACGCDFWAGAVSGEVVLQSELEFIEWLREHVPSHSRCDLPLGDDCALVSVKDSTVVTTDMLVDGVHFVAAEVSAQRIGRKLLAVNLSDLAAMAATPIAAVVSIALPRQGGYQLALELYEGLLPLAKQYDVAIAGGDTNVWDGPLVASITLFGDPHPRGSLRRDAAKPGDAIVVTGQLGGSLLGRHFDFEPRVKEAALLRDKYDLHAGMDITDGLAIDLSRIIAASGCGAIIDVNSVLIAEAAQELARRASDEQSGLQHALHDGEDFELLLTLSPEEAQRMATDQPLEIPITIVGEVTRDGGLPTSNLTMTTPTFAFEAVDESATEQFAGVLARVLPDGCVIALRGTLGAGKTRLVRALAAACGVPASTVTSPTFTLVHEYQGERSFFHLDAYRIESEPEFLELGVEEFFDSSAITIIEWADRVPGCLPDAYLDIEIEVTGPDSRRFHVSAVGSGLGGIVQQLAVELPG</sequence>
<dbReference type="GO" id="GO:0004252">
    <property type="term" value="F:serine-type endopeptidase activity"/>
    <property type="evidence" value="ECO:0007669"/>
    <property type="project" value="InterPro"/>
</dbReference>
<evidence type="ECO:0000313" key="5">
    <source>
        <dbReference type="EMBL" id="CAI3971437.1"/>
    </source>
</evidence>
<dbReference type="EMBL" id="CAMXCT030000001">
    <property type="protein sequence ID" value="CAL4758749.1"/>
    <property type="molecule type" value="Genomic_DNA"/>
</dbReference>
<dbReference type="PROSITE" id="PS50106">
    <property type="entry name" value="PDZ"/>
    <property type="match status" value="1"/>
</dbReference>
<dbReference type="Pfam" id="PF13180">
    <property type="entry name" value="PDZ_2"/>
    <property type="match status" value="1"/>
</dbReference>
<dbReference type="AlphaFoldDB" id="A0A9P1FF11"/>
<dbReference type="InterPro" id="IPR043504">
    <property type="entry name" value="Peptidase_S1_PA_chymotrypsin"/>
</dbReference>
<dbReference type="OrthoDB" id="4217619at2759"/>
<dbReference type="Pfam" id="PF13365">
    <property type="entry name" value="Trypsin_2"/>
    <property type="match status" value="1"/>
</dbReference>
<keyword evidence="3" id="KW-0378">Hydrolase</keyword>
<dbReference type="InterPro" id="IPR006283">
    <property type="entry name" value="ThiL-like"/>
</dbReference>
<dbReference type="GO" id="GO:0002949">
    <property type="term" value="P:tRNA threonylcarbamoyladenosine modification"/>
    <property type="evidence" value="ECO:0007669"/>
    <property type="project" value="InterPro"/>
</dbReference>
<accession>A0A9P1FF11</accession>
<dbReference type="Gene3D" id="2.30.42.10">
    <property type="match status" value="2"/>
</dbReference>
<evidence type="ECO:0000313" key="8">
    <source>
        <dbReference type="Proteomes" id="UP001152797"/>
    </source>
</evidence>
<dbReference type="Gene3D" id="2.40.10.10">
    <property type="entry name" value="Trypsin-like serine proteases"/>
    <property type="match status" value="2"/>
</dbReference>
<evidence type="ECO:0000259" key="4">
    <source>
        <dbReference type="PROSITE" id="PS50106"/>
    </source>
</evidence>
<dbReference type="SUPFAM" id="SSF50494">
    <property type="entry name" value="Trypsin-like serine proteases"/>
    <property type="match status" value="1"/>
</dbReference>
<reference evidence="5" key="1">
    <citation type="submission" date="2022-10" db="EMBL/GenBank/DDBJ databases">
        <authorList>
            <person name="Chen Y."/>
            <person name="Dougan E. K."/>
            <person name="Chan C."/>
            <person name="Rhodes N."/>
            <person name="Thang M."/>
        </authorList>
    </citation>
    <scope>NUCLEOTIDE SEQUENCE</scope>
</reference>
<dbReference type="Gene3D" id="3.30.1330.10">
    <property type="entry name" value="PurM-like, N-terminal domain"/>
    <property type="match status" value="1"/>
</dbReference>
<dbReference type="EMBL" id="CAMXCT020000001">
    <property type="protein sequence ID" value="CAL1124812.1"/>
    <property type="molecule type" value="Genomic_DNA"/>
</dbReference>
<organism evidence="5">
    <name type="scientific">Cladocopium goreaui</name>
    <dbReference type="NCBI Taxonomy" id="2562237"/>
    <lineage>
        <taxon>Eukaryota</taxon>
        <taxon>Sar</taxon>
        <taxon>Alveolata</taxon>
        <taxon>Dinophyceae</taxon>
        <taxon>Suessiales</taxon>
        <taxon>Symbiodiniaceae</taxon>
        <taxon>Cladocopium</taxon>
    </lineage>
</organism>
<dbReference type="SUPFAM" id="SSF56042">
    <property type="entry name" value="PurM C-terminal domain-like"/>
    <property type="match status" value="1"/>
</dbReference>
<name>A0A9P1FF11_9DINO</name>
<dbReference type="InterPro" id="IPR010918">
    <property type="entry name" value="PurM-like_C_dom"/>
</dbReference>
<gene>
    <name evidence="5" type="ORF">C1SCF055_LOCUS27</name>
</gene>
<dbReference type="NCBIfam" id="TIGR01379">
    <property type="entry name" value="thiL"/>
    <property type="match status" value="1"/>
</dbReference>
<dbReference type="Gene3D" id="3.90.650.10">
    <property type="entry name" value="PurM-like C-terminal domain"/>
    <property type="match status" value="1"/>
</dbReference>
<comment type="caution">
    <text evidence="5">The sequence shown here is derived from an EMBL/GenBank/DDBJ whole genome shotgun (WGS) entry which is preliminary data.</text>
</comment>
<dbReference type="InterPro" id="IPR036921">
    <property type="entry name" value="PurM-like_N_sf"/>
</dbReference>
<dbReference type="InterPro" id="IPR051201">
    <property type="entry name" value="Chloro_Bact_Ser_Proteases"/>
</dbReference>
<dbReference type="GO" id="GO:0006508">
    <property type="term" value="P:proteolysis"/>
    <property type="evidence" value="ECO:0007669"/>
    <property type="project" value="UniProtKB-KW"/>
</dbReference>
<evidence type="ECO:0000256" key="2">
    <source>
        <dbReference type="ARBA" id="ARBA00022670"/>
    </source>
</evidence>
<dbReference type="EMBL" id="CAMXCT010000001">
    <property type="protein sequence ID" value="CAI3971437.1"/>
    <property type="molecule type" value="Genomic_DNA"/>
</dbReference>
<dbReference type="SUPFAM" id="SSF50156">
    <property type="entry name" value="PDZ domain-like"/>
    <property type="match status" value="2"/>
</dbReference>
<dbReference type="InterPro" id="IPR001478">
    <property type="entry name" value="PDZ"/>
</dbReference>
<dbReference type="Pfam" id="PF00586">
    <property type="entry name" value="AIRS"/>
    <property type="match status" value="1"/>
</dbReference>
<dbReference type="CDD" id="cd02194">
    <property type="entry name" value="ThiL"/>
    <property type="match status" value="1"/>
</dbReference>
<dbReference type="InterPro" id="IPR003442">
    <property type="entry name" value="T6A_TsaE"/>
</dbReference>
<keyword evidence="2" id="KW-0645">Protease</keyword>
<comment type="similarity">
    <text evidence="1">Belongs to the peptidase S1C family.</text>
</comment>
<dbReference type="NCBIfam" id="TIGR00150">
    <property type="entry name" value="T6A_YjeE"/>
    <property type="match status" value="1"/>
</dbReference>